<dbReference type="RefSeq" id="WP_077267366.1">
    <property type="nucleotide sequence ID" value="NZ_BPVC01000360.1"/>
</dbReference>
<reference evidence="2" key="2">
    <citation type="submission" date="2020-08" db="EMBL/GenBank/DDBJ databases">
        <title>Genomic evolution and epidemiology of Klebsiella pneumoniae from a major hospital in Beijing, China, over a fifteen-year period: dissemination of known and novel high-risk clones.</title>
        <authorList>
            <person name="Palmieri M."/>
        </authorList>
    </citation>
    <scope>NUCLEOTIDE SEQUENCE</scope>
    <source>
        <strain evidence="2">K7050</strain>
    </source>
</reference>
<evidence type="ECO:0000256" key="1">
    <source>
        <dbReference type="SAM" id="Phobius"/>
    </source>
</evidence>
<keyword evidence="1" id="KW-0472">Membrane</keyword>
<reference evidence="3 4" key="1">
    <citation type="submission" date="2017-09" db="EMBL/GenBank/DDBJ databases">
        <title>Mdr eskape-Ghana.</title>
        <authorList>
            <person name="Agyepong N."/>
            <person name="Janice J."/>
            <person name="Samuelsen O."/>
            <person name="Owusu-Ofori A."/>
            <person name="Sundsfjord A."/>
            <person name="Essack S."/>
            <person name="Pedersen T."/>
        </authorList>
    </citation>
    <scope>NUCLEOTIDE SEQUENCE [LARGE SCALE GENOMIC DNA]</scope>
    <source>
        <strain evidence="3 4">46</strain>
    </source>
</reference>
<feature type="transmembrane region" description="Helical" evidence="1">
    <location>
        <begin position="251"/>
        <end position="270"/>
    </location>
</feature>
<evidence type="ECO:0000313" key="4">
    <source>
        <dbReference type="Proteomes" id="UP000217648"/>
    </source>
</evidence>
<keyword evidence="1" id="KW-0812">Transmembrane</keyword>
<dbReference type="Proteomes" id="UP000217648">
    <property type="component" value="Unassembled WGS sequence"/>
</dbReference>
<name>A0A2A5MBP1_9ENTR</name>
<gene>
    <name evidence="3" type="ORF">CP911_28140</name>
    <name evidence="2" type="ORF">H8L09_25500</name>
</gene>
<dbReference type="AlphaFoldDB" id="A0A2A5MBP1"/>
<evidence type="ECO:0000313" key="3">
    <source>
        <dbReference type="EMBL" id="PCM58341.1"/>
    </source>
</evidence>
<organism evidence="3 4">
    <name type="scientific">Klebsiella quasipneumoniae</name>
    <dbReference type="NCBI Taxonomy" id="1463165"/>
    <lineage>
        <taxon>Bacteria</taxon>
        <taxon>Pseudomonadati</taxon>
        <taxon>Pseudomonadota</taxon>
        <taxon>Gammaproteobacteria</taxon>
        <taxon>Enterobacterales</taxon>
        <taxon>Enterobacteriaceae</taxon>
        <taxon>Klebsiella/Raoultella group</taxon>
        <taxon>Klebsiella</taxon>
        <taxon>Klebsiella pneumoniae complex</taxon>
    </lineage>
</organism>
<accession>A0A2A5MBP1</accession>
<dbReference type="GeneID" id="39485367"/>
<sequence length="483" mass="52023">MDGMKSHTPVVDQLIGSAVNALNQARIDDEFLKLSQQDIAFDLAREQMQKVRDFIASPGNIIGSMSTKHGEIAEQVEVALRNSEQAIEEGLQDASTFRATFEGVGRFARADYLIDGVEVQSKFINGTNNNLMHVLKHMHDYPSFGKDGAFYHIPKDTWQEIQDILDGKPVEGLKSTTIEAIKAKVAEIERETQRPFAEVVRPGISDYKDVQLGKINETLDKHDQELASQNDAKRTQIIGDHQPSLAEGMRATAMGAAVGGAFALGTGIYLKYRDGKNIFRGDFDAQDWQDVGLNSLKGAAVGGVSAGAIYTLTNCASIGAPFASALVTATKGVASLALSYQRGEIDLDEFTNLGLIICAESAIVGAMTVAGQALIPVPVLGALIGSISGKFMVTVAKSLDGKARHALQARMDEFARRLNALEQQVLNRILSEFAALGELTAAAFNVDNNLKLLEASITLAQAHGVEKDKIIKNADDLDAFMTA</sequence>
<dbReference type="EMBL" id="NXHG01000044">
    <property type="protein sequence ID" value="PCM58341.1"/>
    <property type="molecule type" value="Genomic_DNA"/>
</dbReference>
<dbReference type="EMBL" id="JACNQW010000027">
    <property type="protein sequence ID" value="MBC5048709.1"/>
    <property type="molecule type" value="Genomic_DNA"/>
</dbReference>
<protein>
    <submittedName>
        <fullName evidence="3">Uncharacterized protein</fullName>
    </submittedName>
</protein>
<evidence type="ECO:0000313" key="2">
    <source>
        <dbReference type="EMBL" id="MBC5048709.1"/>
    </source>
</evidence>
<proteinExistence type="predicted"/>
<keyword evidence="1" id="KW-1133">Transmembrane helix</keyword>
<dbReference type="Proteomes" id="UP000646540">
    <property type="component" value="Unassembled WGS sequence"/>
</dbReference>
<comment type="caution">
    <text evidence="3">The sequence shown here is derived from an EMBL/GenBank/DDBJ whole genome shotgun (WGS) entry which is preliminary data.</text>
</comment>